<proteinExistence type="predicted"/>
<comment type="caution">
    <text evidence="1">The sequence shown here is derived from an EMBL/GenBank/DDBJ whole genome shotgun (WGS) entry which is preliminary data.</text>
</comment>
<keyword evidence="2" id="KW-1185">Reference proteome</keyword>
<evidence type="ECO:0000313" key="2">
    <source>
        <dbReference type="Proteomes" id="UP000694251"/>
    </source>
</evidence>
<evidence type="ECO:0000313" key="1">
    <source>
        <dbReference type="EMBL" id="KAG7536203.1"/>
    </source>
</evidence>
<reference evidence="1 2" key="1">
    <citation type="submission" date="2020-12" db="EMBL/GenBank/DDBJ databases">
        <title>Concerted genomic and epigenomic changes stabilize Arabidopsis allopolyploids.</title>
        <authorList>
            <person name="Chen Z."/>
        </authorList>
    </citation>
    <scope>NUCLEOTIDE SEQUENCE [LARGE SCALE GENOMIC DNA]</scope>
    <source>
        <strain evidence="1">As9502</strain>
        <tissue evidence="1">Leaf</tissue>
    </source>
</reference>
<dbReference type="AlphaFoldDB" id="A0A8T1XW97"/>
<accession>A0A8T1XW97</accession>
<dbReference type="Proteomes" id="UP000694251">
    <property type="component" value="Chromosome 13"/>
</dbReference>
<dbReference type="EMBL" id="JAEFBJ010000013">
    <property type="protein sequence ID" value="KAG7536203.1"/>
    <property type="molecule type" value="Genomic_DNA"/>
</dbReference>
<gene>
    <name evidence="1" type="ORF">ISN44_As13g001640</name>
</gene>
<sequence>MASTNADQFLELIAELDRVKNTTKVDEDHVKKLIPYVEKNKAVIAEYRKDFQRLRMEKLLDMVTKIDIDNLLNKASSSHSKPSRDMIMKNK</sequence>
<protein>
    <submittedName>
        <fullName evidence="1">Uncharacterized protein</fullName>
    </submittedName>
</protein>
<name>A0A8T1XW97_ARASU</name>
<organism evidence="1 2">
    <name type="scientific">Arabidopsis suecica</name>
    <name type="common">Swedish thale-cress</name>
    <name type="synonym">Cardaminopsis suecica</name>
    <dbReference type="NCBI Taxonomy" id="45249"/>
    <lineage>
        <taxon>Eukaryota</taxon>
        <taxon>Viridiplantae</taxon>
        <taxon>Streptophyta</taxon>
        <taxon>Embryophyta</taxon>
        <taxon>Tracheophyta</taxon>
        <taxon>Spermatophyta</taxon>
        <taxon>Magnoliopsida</taxon>
        <taxon>eudicotyledons</taxon>
        <taxon>Gunneridae</taxon>
        <taxon>Pentapetalae</taxon>
        <taxon>rosids</taxon>
        <taxon>malvids</taxon>
        <taxon>Brassicales</taxon>
        <taxon>Brassicaceae</taxon>
        <taxon>Camelineae</taxon>
        <taxon>Arabidopsis</taxon>
    </lineage>
</organism>
<dbReference type="OrthoDB" id="1108797at2759"/>